<dbReference type="EMBL" id="REGN01013461">
    <property type="protein sequence ID" value="RMZ93908.1"/>
    <property type="molecule type" value="Genomic_DNA"/>
</dbReference>
<accession>A0A3M7P4A7</accession>
<evidence type="ECO:0000313" key="2">
    <source>
        <dbReference type="Proteomes" id="UP000276133"/>
    </source>
</evidence>
<name>A0A3M7P4A7_BRAPC</name>
<reference evidence="1 2" key="1">
    <citation type="journal article" date="2018" name="Sci. Rep.">
        <title>Genomic signatures of local adaptation to the degree of environmental predictability in rotifers.</title>
        <authorList>
            <person name="Franch-Gras L."/>
            <person name="Hahn C."/>
            <person name="Garcia-Roger E.M."/>
            <person name="Carmona M.J."/>
            <person name="Serra M."/>
            <person name="Gomez A."/>
        </authorList>
    </citation>
    <scope>NUCLEOTIDE SEQUENCE [LARGE SCALE GENOMIC DNA]</scope>
    <source>
        <strain evidence="1">HYR1</strain>
    </source>
</reference>
<organism evidence="1 2">
    <name type="scientific">Brachionus plicatilis</name>
    <name type="common">Marine rotifer</name>
    <name type="synonym">Brachionus muelleri</name>
    <dbReference type="NCBI Taxonomy" id="10195"/>
    <lineage>
        <taxon>Eukaryota</taxon>
        <taxon>Metazoa</taxon>
        <taxon>Spiralia</taxon>
        <taxon>Gnathifera</taxon>
        <taxon>Rotifera</taxon>
        <taxon>Eurotatoria</taxon>
        <taxon>Monogononta</taxon>
        <taxon>Pseudotrocha</taxon>
        <taxon>Ploima</taxon>
        <taxon>Brachionidae</taxon>
        <taxon>Brachionus</taxon>
    </lineage>
</organism>
<gene>
    <name evidence="1" type="ORF">BpHYR1_029869</name>
</gene>
<dbReference type="AlphaFoldDB" id="A0A3M7P4A7"/>
<keyword evidence="2" id="KW-1185">Reference proteome</keyword>
<sequence>MVIVKINKRKAYLKKTNLNWFCKNHCNWISALFTDKFSESNSISNGVLNETNSLNYDHDFNGTYKSMLNIFSIWSIASFNQSSHNQSSLIKQN</sequence>
<proteinExistence type="predicted"/>
<protein>
    <submittedName>
        <fullName evidence="1">Uncharacterized protein</fullName>
    </submittedName>
</protein>
<comment type="caution">
    <text evidence="1">The sequence shown here is derived from an EMBL/GenBank/DDBJ whole genome shotgun (WGS) entry which is preliminary data.</text>
</comment>
<evidence type="ECO:0000313" key="1">
    <source>
        <dbReference type="EMBL" id="RMZ93908.1"/>
    </source>
</evidence>
<dbReference type="Proteomes" id="UP000276133">
    <property type="component" value="Unassembled WGS sequence"/>
</dbReference>